<accession>A0A5K3EVX0</accession>
<feature type="region of interest" description="Disordered" evidence="1">
    <location>
        <begin position="408"/>
        <end position="447"/>
    </location>
</feature>
<dbReference type="AlphaFoldDB" id="A0A5K3EVX0"/>
<dbReference type="WBParaSite" id="MCU_003020-RC">
    <property type="protein sequence ID" value="MCU_003020-RC"/>
    <property type="gene ID" value="MCU_003020"/>
</dbReference>
<dbReference type="InterPro" id="IPR008942">
    <property type="entry name" value="ENTH_VHS"/>
</dbReference>
<evidence type="ECO:0000256" key="1">
    <source>
        <dbReference type="SAM" id="MobiDB-lite"/>
    </source>
</evidence>
<feature type="region of interest" description="Disordered" evidence="1">
    <location>
        <begin position="767"/>
        <end position="870"/>
    </location>
</feature>
<feature type="region of interest" description="Disordered" evidence="1">
    <location>
        <begin position="473"/>
        <end position="547"/>
    </location>
</feature>
<name>A0A5K3EVX0_MESCO</name>
<feature type="domain" description="CID" evidence="2">
    <location>
        <begin position="1"/>
        <end position="134"/>
    </location>
</feature>
<proteinExistence type="predicted"/>
<protein>
    <submittedName>
        <fullName evidence="3">CID domain-containing protein</fullName>
    </submittedName>
</protein>
<feature type="compositionally biased region" description="Polar residues" evidence="1">
    <location>
        <begin position="531"/>
        <end position="547"/>
    </location>
</feature>
<feature type="compositionally biased region" description="Basic and acidic residues" evidence="1">
    <location>
        <begin position="414"/>
        <end position="424"/>
    </location>
</feature>
<evidence type="ECO:0000259" key="2">
    <source>
        <dbReference type="PROSITE" id="PS51391"/>
    </source>
</evidence>
<dbReference type="InterPro" id="IPR006569">
    <property type="entry name" value="CID_dom"/>
</dbReference>
<feature type="compositionally biased region" description="Acidic residues" evidence="1">
    <location>
        <begin position="838"/>
        <end position="857"/>
    </location>
</feature>
<feature type="compositionally biased region" description="Polar residues" evidence="1">
    <location>
        <begin position="725"/>
        <end position="734"/>
    </location>
</feature>
<feature type="compositionally biased region" description="Low complexity" evidence="1">
    <location>
        <begin position="706"/>
        <end position="719"/>
    </location>
</feature>
<feature type="region of interest" description="Disordered" evidence="1">
    <location>
        <begin position="694"/>
        <end position="740"/>
    </location>
</feature>
<feature type="compositionally biased region" description="Acidic residues" evidence="1">
    <location>
        <begin position="425"/>
        <end position="441"/>
    </location>
</feature>
<dbReference type="Pfam" id="PF04818">
    <property type="entry name" value="CID"/>
    <property type="match status" value="1"/>
</dbReference>
<feature type="compositionally biased region" description="Polar residues" evidence="1">
    <location>
        <begin position="928"/>
        <end position="942"/>
    </location>
</feature>
<feature type="region of interest" description="Disordered" evidence="1">
    <location>
        <begin position="284"/>
        <end position="351"/>
    </location>
</feature>
<sequence length="978" mass="104994">MDQNSWATHCIEKSLAKLTLSTKCIKQSASFLLTMPEHADLMSKLWFQAFKSAVEPAMQLSLLYVLNEIILKCTSYGVPEVKNSFKEPIVDAMKVLRPGLLIKKVKKLVLMWVERGLFDRKFTHQLTRISNNLDKCMIQNNPHTESEEATAIKEFAPDKFISQLRGFKQMDETIVNYSESDLAPASFSLPIDAILSRVKSKKEGQSFSRQVTTYTNQLEEALSNMDRKLSAQEALLKNIDKAMLFYSAQQKEAAVVTNAYKSYEQQVRNTLSTICNESGISEADKSPVAVEMATDDDDAEPVVSSLQATDAAPPKFFEDDDEEDGVDAGGGGASDMSEEEDEGNPDPFGIRRQISTSTIDIKDLLVDPKSLSHLPFSNFIFTDDRGDVDYRPMFAKMVASKFATTKEAVGENPRGTDTRAAKEVLDEETVDENMDLSDDGDAGAVEGKTSVSNASALTETGDFDYRQPVVAQGGKCENEDNSSNGDPFGLGKGASRGQDSDLRFPKSSVTEQPPLVGDSDYRQFPHPPKQSLPSTTSASLSWETNGDSDLRQRQVATAAAAAAASMYNTAIANAVAAQSLLFAPPPPPQPLFVPLLTPQTAPVLPTVLPQAQTLPVPVTSSVITCHQNHQSEASVSAPLVSSPHKHQIPVTTSTFTMQQPYPSAAASTASAHVCLPNISPDLLSTLKKINLPAVSSSAKSPERPNASPSSKPTAAPSQSDAVTKLLQQKHSASIKTEPEKLQGEDPFTIISRLTGLSNLIQCVKPAHESAPSQPVEIPTTMATSSSDSEKPLATVLDAQTTPNYSEDSSEEEDNVIGKEAHSTSLITPSASGVIGGDGDLEEEEEGDGGDTPTQDESEVSREAAPAPNCFPYQQAGLGAGVLTQPNFSPLVAQKPMGPPPLPGNPNNLLLSFPMGMPPPFNPLGVGPNPSTRLPWQPSVTGTSFGGGAFPPPAFFPNLFTPVLNQPPFPTAPSNMDKK</sequence>
<organism evidence="3">
    <name type="scientific">Mesocestoides corti</name>
    <name type="common">Flatworm</name>
    <dbReference type="NCBI Taxonomy" id="53468"/>
    <lineage>
        <taxon>Eukaryota</taxon>
        <taxon>Metazoa</taxon>
        <taxon>Spiralia</taxon>
        <taxon>Lophotrochozoa</taxon>
        <taxon>Platyhelminthes</taxon>
        <taxon>Cestoda</taxon>
        <taxon>Eucestoda</taxon>
        <taxon>Cyclophyllidea</taxon>
        <taxon>Mesocestoididae</taxon>
        <taxon>Mesocestoides</taxon>
    </lineage>
</organism>
<feature type="region of interest" description="Disordered" evidence="1">
    <location>
        <begin position="921"/>
        <end position="944"/>
    </location>
</feature>
<dbReference type="PROSITE" id="PS51391">
    <property type="entry name" value="CID"/>
    <property type="match status" value="1"/>
</dbReference>
<reference evidence="3" key="1">
    <citation type="submission" date="2019-11" db="UniProtKB">
        <authorList>
            <consortium name="WormBaseParasite"/>
        </authorList>
    </citation>
    <scope>IDENTIFICATION</scope>
</reference>
<dbReference type="Gene3D" id="1.25.40.90">
    <property type="match status" value="1"/>
</dbReference>
<evidence type="ECO:0000313" key="3">
    <source>
        <dbReference type="WBParaSite" id="MCU_003020-RC"/>
    </source>
</evidence>